<keyword evidence="11" id="KW-0479">Metal-binding</keyword>
<organism evidence="14 15">
    <name type="scientific">Portunus trituberculatus</name>
    <name type="common">Swimming crab</name>
    <name type="synonym">Neptunus trituberculatus</name>
    <dbReference type="NCBI Taxonomy" id="210409"/>
    <lineage>
        <taxon>Eukaryota</taxon>
        <taxon>Metazoa</taxon>
        <taxon>Ecdysozoa</taxon>
        <taxon>Arthropoda</taxon>
        <taxon>Crustacea</taxon>
        <taxon>Multicrustacea</taxon>
        <taxon>Malacostraca</taxon>
        <taxon>Eumalacostraca</taxon>
        <taxon>Eucarida</taxon>
        <taxon>Decapoda</taxon>
        <taxon>Pleocyemata</taxon>
        <taxon>Brachyura</taxon>
        <taxon>Eubrachyura</taxon>
        <taxon>Portunoidea</taxon>
        <taxon>Portunidae</taxon>
        <taxon>Portuninae</taxon>
        <taxon>Portunus</taxon>
    </lineage>
</organism>
<feature type="domain" description="Glycosyl hydrolases family 38 C-terminal" evidence="13">
    <location>
        <begin position="79"/>
        <end position="186"/>
    </location>
</feature>
<keyword evidence="5" id="KW-0812">Transmembrane</keyword>
<dbReference type="InterPro" id="IPR050843">
    <property type="entry name" value="Glycosyl_Hydrlase_38"/>
</dbReference>
<evidence type="ECO:0000256" key="11">
    <source>
        <dbReference type="RuleBase" id="RU363127"/>
    </source>
</evidence>
<gene>
    <name evidence="14" type="primary">MAN2B1_0</name>
    <name evidence="14" type="ORF">E2C01_020529</name>
</gene>
<evidence type="ECO:0000313" key="14">
    <source>
        <dbReference type="EMBL" id="MPC27359.1"/>
    </source>
</evidence>
<keyword evidence="8" id="KW-0472">Membrane</keyword>
<dbReference type="GO" id="GO:0005975">
    <property type="term" value="P:carbohydrate metabolic process"/>
    <property type="evidence" value="ECO:0007669"/>
    <property type="project" value="InterPro"/>
</dbReference>
<proteinExistence type="inferred from homology"/>
<dbReference type="Proteomes" id="UP000324222">
    <property type="component" value="Unassembled WGS sequence"/>
</dbReference>
<keyword evidence="7" id="KW-1133">Transmembrane helix</keyword>
<dbReference type="SUPFAM" id="SSF74650">
    <property type="entry name" value="Galactose mutarotase-like"/>
    <property type="match status" value="1"/>
</dbReference>
<feature type="region of interest" description="Disordered" evidence="12">
    <location>
        <begin position="150"/>
        <end position="172"/>
    </location>
</feature>
<evidence type="ECO:0000256" key="5">
    <source>
        <dbReference type="ARBA" id="ARBA00022692"/>
    </source>
</evidence>
<keyword evidence="9" id="KW-0325">Glycoprotein</keyword>
<keyword evidence="4 11" id="KW-0808">Transferase</keyword>
<dbReference type="EMBL" id="VSRR010001732">
    <property type="protein sequence ID" value="MPC27359.1"/>
    <property type="molecule type" value="Genomic_DNA"/>
</dbReference>
<comment type="subcellular location">
    <subcellularLocation>
        <location evidence="11">Golgi apparatus membrane</location>
        <topology evidence="11">Single-pass type II membrane protein</topology>
    </subcellularLocation>
    <subcellularLocation>
        <location evidence="1">Membrane</location>
        <topology evidence="1">Single-pass type II membrane protein</topology>
    </subcellularLocation>
</comment>
<comment type="catalytic activity">
    <reaction evidence="10 11">
        <text>3-O-(beta-D-galactosyl-(1-&gt;3)-beta-D-galactosyl-(1-&gt;4)-beta-D-xylosyl)-L-seryl-[protein] + UDP-alpha-D-glucuronate = 3-O-(beta-D-GlcA-(1-&gt;3)-beta-D-Gal-(1-&gt;3)-beta-D-Gal-(1-&gt;4)-beta-D-Xyl)-L-seryl-[protein] + UDP + H(+)</text>
        <dbReference type="Rhea" id="RHEA:24168"/>
        <dbReference type="Rhea" id="RHEA-COMP:12571"/>
        <dbReference type="Rhea" id="RHEA-COMP:12573"/>
        <dbReference type="ChEBI" id="CHEBI:15378"/>
        <dbReference type="ChEBI" id="CHEBI:58052"/>
        <dbReference type="ChEBI" id="CHEBI:58223"/>
        <dbReference type="ChEBI" id="CHEBI:132090"/>
        <dbReference type="ChEBI" id="CHEBI:132093"/>
        <dbReference type="EC" id="2.4.1.135"/>
    </reaction>
</comment>
<dbReference type="GO" id="GO:0030246">
    <property type="term" value="F:carbohydrate binding"/>
    <property type="evidence" value="ECO:0007669"/>
    <property type="project" value="InterPro"/>
</dbReference>
<evidence type="ECO:0000256" key="4">
    <source>
        <dbReference type="ARBA" id="ARBA00022679"/>
    </source>
</evidence>
<evidence type="ECO:0000256" key="7">
    <source>
        <dbReference type="ARBA" id="ARBA00022989"/>
    </source>
</evidence>
<dbReference type="InterPro" id="IPR011013">
    <property type="entry name" value="Gal_mutarotase_sf_dom"/>
</dbReference>
<dbReference type="OrthoDB" id="2016903at2759"/>
<evidence type="ECO:0000256" key="10">
    <source>
        <dbReference type="ARBA" id="ARBA00047979"/>
    </source>
</evidence>
<evidence type="ECO:0000256" key="12">
    <source>
        <dbReference type="SAM" id="MobiDB-lite"/>
    </source>
</evidence>
<keyword evidence="11" id="KW-0333">Golgi apparatus</keyword>
<protein>
    <recommendedName>
        <fullName evidence="3 11">Galactosylgalactosylxylosylprotein 3-beta-glucuronosyltransferase</fullName>
        <ecNumber evidence="3 11">2.4.1.135</ecNumber>
    </recommendedName>
</protein>
<comment type="caution">
    <text evidence="14">The sequence shown here is derived from an EMBL/GenBank/DDBJ whole genome shotgun (WGS) entry which is preliminary data.</text>
</comment>
<dbReference type="PANTHER" id="PTHR11607:SF3">
    <property type="entry name" value="LYSOSOMAL ALPHA-MANNOSIDASE"/>
    <property type="match status" value="1"/>
</dbReference>
<comment type="pathway">
    <text evidence="11">Protein modification; protein glycosylation.</text>
</comment>
<keyword evidence="15" id="KW-1185">Reference proteome</keyword>
<sequence length="253" mass="28388">MDNFTNTSQHDPAHHTGCRPYSNLATPECDFGCLHRTLGEELLLPPLYAFEETATSAHTWANMAVNKWGGLGVNLPPSVHLLTLEPWGDSRLLLRLEHMYEKGESDTRSSPVTVSLKGLLADWAITGVEEMILSANLHKKDEHRLKWKVKTTSTAQASHSQQHTSNSVHQQDPLSVTLGPMEIRTFVLTIPELTRLGQTLMGVPRVHWVVAEDAHATNMRVVTYLKHTALPHTYLLNVKLSLKPFSHERFCAH</sequence>
<dbReference type="Pfam" id="PF03360">
    <property type="entry name" value="Glyco_transf_43"/>
    <property type="match status" value="1"/>
</dbReference>
<dbReference type="InterPro" id="IPR041147">
    <property type="entry name" value="GH38_C"/>
</dbReference>
<evidence type="ECO:0000256" key="1">
    <source>
        <dbReference type="ARBA" id="ARBA00004606"/>
    </source>
</evidence>
<dbReference type="InterPro" id="IPR029044">
    <property type="entry name" value="Nucleotide-diphossugar_trans"/>
</dbReference>
<dbReference type="Gene3D" id="3.90.550.10">
    <property type="entry name" value="Spore Coat Polysaccharide Biosynthesis Protein SpsA, Chain A"/>
    <property type="match status" value="1"/>
</dbReference>
<evidence type="ECO:0000313" key="15">
    <source>
        <dbReference type="Proteomes" id="UP000324222"/>
    </source>
</evidence>
<accession>A0A5B7E1R5</accession>
<dbReference type="EC" id="2.4.1.135" evidence="3 11"/>
<dbReference type="UniPathway" id="UPA00378"/>
<evidence type="ECO:0000256" key="3">
    <source>
        <dbReference type="ARBA" id="ARBA00012641"/>
    </source>
</evidence>
<dbReference type="GO" id="GO:0004559">
    <property type="term" value="F:alpha-mannosidase activity"/>
    <property type="evidence" value="ECO:0007669"/>
    <property type="project" value="TreeGrafter"/>
</dbReference>
<comment type="similarity">
    <text evidence="2 11">Belongs to the glycosyltransferase 43 family.</text>
</comment>
<dbReference type="PANTHER" id="PTHR11607">
    <property type="entry name" value="ALPHA-MANNOSIDASE"/>
    <property type="match status" value="1"/>
</dbReference>
<comment type="cofactor">
    <cofactor evidence="11">
        <name>Mn(2+)</name>
        <dbReference type="ChEBI" id="CHEBI:29035"/>
    </cofactor>
</comment>
<dbReference type="GO" id="GO:0005764">
    <property type="term" value="C:lysosome"/>
    <property type="evidence" value="ECO:0007669"/>
    <property type="project" value="TreeGrafter"/>
</dbReference>
<dbReference type="GO" id="GO:0000139">
    <property type="term" value="C:Golgi membrane"/>
    <property type="evidence" value="ECO:0007669"/>
    <property type="project" value="UniProtKB-SubCell"/>
</dbReference>
<evidence type="ECO:0000259" key="13">
    <source>
        <dbReference type="Pfam" id="PF17677"/>
    </source>
</evidence>
<dbReference type="InterPro" id="IPR005027">
    <property type="entry name" value="Glyco_trans_43"/>
</dbReference>
<evidence type="ECO:0000256" key="2">
    <source>
        <dbReference type="ARBA" id="ARBA00007706"/>
    </source>
</evidence>
<keyword evidence="11" id="KW-0464">Manganese</keyword>
<dbReference type="GO" id="GO:0015018">
    <property type="term" value="F:galactosylgalactosylxylosylprotein 3-beta-glucuronosyltransferase activity"/>
    <property type="evidence" value="ECO:0007669"/>
    <property type="project" value="UniProtKB-UniRule"/>
</dbReference>
<name>A0A5B7E1R5_PORTR</name>
<dbReference type="AlphaFoldDB" id="A0A5B7E1R5"/>
<dbReference type="SUPFAM" id="SSF53448">
    <property type="entry name" value="Nucleotide-diphospho-sugar transferases"/>
    <property type="match status" value="1"/>
</dbReference>
<keyword evidence="6 11" id="KW-0735">Signal-anchor</keyword>
<evidence type="ECO:0000256" key="6">
    <source>
        <dbReference type="ARBA" id="ARBA00022968"/>
    </source>
</evidence>
<dbReference type="GO" id="GO:0046872">
    <property type="term" value="F:metal ion binding"/>
    <property type="evidence" value="ECO:0007669"/>
    <property type="project" value="UniProtKB-KW"/>
</dbReference>
<evidence type="ECO:0000256" key="9">
    <source>
        <dbReference type="ARBA" id="ARBA00023180"/>
    </source>
</evidence>
<reference evidence="14 15" key="1">
    <citation type="submission" date="2019-05" db="EMBL/GenBank/DDBJ databases">
        <title>Another draft genome of Portunus trituberculatus and its Hox gene families provides insights of decapod evolution.</title>
        <authorList>
            <person name="Jeong J.-H."/>
            <person name="Song I."/>
            <person name="Kim S."/>
            <person name="Choi T."/>
            <person name="Kim D."/>
            <person name="Ryu S."/>
            <person name="Kim W."/>
        </authorList>
    </citation>
    <scope>NUCLEOTIDE SEQUENCE [LARGE SCALE GENOMIC DNA]</scope>
    <source>
        <tissue evidence="14">Muscle</tissue>
    </source>
</reference>
<dbReference type="Gene3D" id="2.60.40.1360">
    <property type="match status" value="1"/>
</dbReference>
<evidence type="ECO:0000256" key="8">
    <source>
        <dbReference type="ARBA" id="ARBA00023136"/>
    </source>
</evidence>
<dbReference type="Pfam" id="PF17677">
    <property type="entry name" value="Glyco_hydro38C2"/>
    <property type="match status" value="1"/>
</dbReference>